<evidence type="ECO:0000313" key="3">
    <source>
        <dbReference type="Proteomes" id="UP000271162"/>
    </source>
</evidence>
<reference evidence="2 3" key="2">
    <citation type="submission" date="2018-11" db="EMBL/GenBank/DDBJ databases">
        <authorList>
            <consortium name="Pathogen Informatics"/>
        </authorList>
    </citation>
    <scope>NUCLEOTIDE SEQUENCE [LARGE SCALE GENOMIC DNA]</scope>
</reference>
<evidence type="ECO:0000313" key="2">
    <source>
        <dbReference type="EMBL" id="VDL77775.1"/>
    </source>
</evidence>
<accession>A0A0N4YCC3</accession>
<dbReference type="AlphaFoldDB" id="A0A0N4YCC3"/>
<evidence type="ECO:0000313" key="4">
    <source>
        <dbReference type="WBParaSite" id="NBR_0001418501-mRNA-1"/>
    </source>
</evidence>
<feature type="compositionally biased region" description="Low complexity" evidence="1">
    <location>
        <begin position="230"/>
        <end position="239"/>
    </location>
</feature>
<organism evidence="4">
    <name type="scientific">Nippostrongylus brasiliensis</name>
    <name type="common">Rat hookworm</name>
    <dbReference type="NCBI Taxonomy" id="27835"/>
    <lineage>
        <taxon>Eukaryota</taxon>
        <taxon>Metazoa</taxon>
        <taxon>Ecdysozoa</taxon>
        <taxon>Nematoda</taxon>
        <taxon>Chromadorea</taxon>
        <taxon>Rhabditida</taxon>
        <taxon>Rhabditina</taxon>
        <taxon>Rhabditomorpha</taxon>
        <taxon>Strongyloidea</taxon>
        <taxon>Heligmosomidae</taxon>
        <taxon>Nippostrongylus</taxon>
    </lineage>
</organism>
<feature type="region of interest" description="Disordered" evidence="1">
    <location>
        <begin position="194"/>
        <end position="266"/>
    </location>
</feature>
<sequence>MVTCLGIIVALCRLFKHPYGGFNGHFTAQCDNADGTRFKLSNFDFAYPSQRPIYTPVPSWQSRFVPRKYGIFAGYANVIWCRVNRRFYMVRRENTNIRISLENSLPLPLPFTWPSRMGIRRPARPWWSRESQVWSTRRTLVPVGQTRRRGWRLEPMWHKRRPGRPWEPVWYKRRPGRPLEPRWPRRRPVRPLEPVWPRRRPERPLEPMWPTGPPEEPLEPEWPTIPPATTPTVRVTATPEDPNDVDTAEDSKDVDTPPKSLTVQLESGRKVPVAKCDIYEPKFRDSLPGLDNIAICKSKNDEDKEIVLPNIVATRGHLRRSHIDAFLMPRSIRKDQLRESPGEGFVITRNSKKRRFYLRGRRDDDVPLDIFAYPTRFNRRKQVTVTEFLQWRSSRFLKFSNSKRRSIGISLEELVKLLKNEDGKTRRRTTKKKVPSGWT</sequence>
<dbReference type="EMBL" id="UYSL01021269">
    <property type="protein sequence ID" value="VDL77775.1"/>
    <property type="molecule type" value="Genomic_DNA"/>
</dbReference>
<keyword evidence="3" id="KW-1185">Reference proteome</keyword>
<dbReference type="Proteomes" id="UP000271162">
    <property type="component" value="Unassembled WGS sequence"/>
</dbReference>
<name>A0A0N4YCC3_NIPBR</name>
<dbReference type="WBParaSite" id="NBR_0001418501-mRNA-1">
    <property type="protein sequence ID" value="NBR_0001418501-mRNA-1"/>
    <property type="gene ID" value="NBR_0001418501"/>
</dbReference>
<gene>
    <name evidence="2" type="ORF">NBR_LOCUS14186</name>
</gene>
<evidence type="ECO:0000256" key="1">
    <source>
        <dbReference type="SAM" id="MobiDB-lite"/>
    </source>
</evidence>
<reference evidence="4" key="1">
    <citation type="submission" date="2017-02" db="UniProtKB">
        <authorList>
            <consortium name="WormBaseParasite"/>
        </authorList>
    </citation>
    <scope>IDENTIFICATION</scope>
</reference>
<proteinExistence type="predicted"/>
<protein>
    <submittedName>
        <fullName evidence="4">Titin</fullName>
    </submittedName>
</protein>